<name>A0ABP6GUC0_9ACTN</name>
<dbReference type="CDD" id="cd14947">
    <property type="entry name" value="NBR1_like"/>
    <property type="match status" value="1"/>
</dbReference>
<dbReference type="EMBL" id="BAAATZ010000016">
    <property type="protein sequence ID" value="GAA2729886.1"/>
    <property type="molecule type" value="Genomic_DNA"/>
</dbReference>
<organism evidence="4 5">
    <name type="scientific">Actinocorallia aurantiaca</name>
    <dbReference type="NCBI Taxonomy" id="46204"/>
    <lineage>
        <taxon>Bacteria</taxon>
        <taxon>Bacillati</taxon>
        <taxon>Actinomycetota</taxon>
        <taxon>Actinomycetes</taxon>
        <taxon>Streptosporangiales</taxon>
        <taxon>Thermomonosporaceae</taxon>
        <taxon>Actinocorallia</taxon>
    </lineage>
</organism>
<keyword evidence="2" id="KW-1133">Transmembrane helix</keyword>
<evidence type="ECO:0000259" key="3">
    <source>
        <dbReference type="Pfam" id="PF16158"/>
    </source>
</evidence>
<accession>A0ABP6GUC0</accession>
<protein>
    <recommendedName>
        <fullName evidence="3">Nbr1 FW domain-containing protein</fullName>
    </recommendedName>
</protein>
<evidence type="ECO:0000313" key="5">
    <source>
        <dbReference type="Proteomes" id="UP001501842"/>
    </source>
</evidence>
<feature type="transmembrane region" description="Helical" evidence="2">
    <location>
        <begin position="173"/>
        <end position="193"/>
    </location>
</feature>
<proteinExistence type="predicted"/>
<sequence length="352" mass="37336">MDDDRRARAEAIEGFAAALQELRESVGNPSFREMSGRSGAISHTTLHEATKGNRLPSWETTVEFVKACGEDPAEYRERWEKANRAVRPASAGTPPAGADAPVSRPPEELATFAAGTVERRTVHIAARPQAPGPVGENLVSAPTPPPPGEISGNPQPILPAPGGRRRFRPARPVAALAAAAVGTGAVVLIVAAFNRGSGTDGQNPDPSGSPSVIALSPADCPVTPTNPPSAPPANKGDASVFVEDVTLPDCTRVGPGKTVTKVWRIQNVGTVPWKGYVLRRLDPSQRADQCQTISEVPIKDTFPGETVDIRTEITTPRKPGFCYVRFKMADASGRLLFPGSRPVNFQIIVAER</sequence>
<keyword evidence="2" id="KW-0472">Membrane</keyword>
<dbReference type="Proteomes" id="UP001501842">
    <property type="component" value="Unassembled WGS sequence"/>
</dbReference>
<dbReference type="PANTHER" id="PTHR20930:SF0">
    <property type="entry name" value="PROTEIN ILRUN"/>
    <property type="match status" value="1"/>
</dbReference>
<feature type="region of interest" description="Disordered" evidence="1">
    <location>
        <begin position="85"/>
        <end position="104"/>
    </location>
</feature>
<dbReference type="Gene3D" id="2.60.40.10">
    <property type="entry name" value="Immunoglobulins"/>
    <property type="match status" value="1"/>
</dbReference>
<evidence type="ECO:0000256" key="1">
    <source>
        <dbReference type="SAM" id="MobiDB-lite"/>
    </source>
</evidence>
<dbReference type="InterPro" id="IPR032350">
    <property type="entry name" value="Nbr1_FW"/>
</dbReference>
<feature type="domain" description="Nbr1 FW" evidence="3">
    <location>
        <begin position="246"/>
        <end position="335"/>
    </location>
</feature>
<feature type="region of interest" description="Disordered" evidence="1">
    <location>
        <begin position="218"/>
        <end position="237"/>
    </location>
</feature>
<evidence type="ECO:0000313" key="4">
    <source>
        <dbReference type="EMBL" id="GAA2729886.1"/>
    </source>
</evidence>
<keyword evidence="2" id="KW-0812">Transmembrane</keyword>
<comment type="caution">
    <text evidence="4">The sequence shown here is derived from an EMBL/GenBank/DDBJ whole genome shotgun (WGS) entry which is preliminary data.</text>
</comment>
<dbReference type="RefSeq" id="WP_344452230.1">
    <property type="nucleotide sequence ID" value="NZ_BAAATZ010000016.1"/>
</dbReference>
<keyword evidence="5" id="KW-1185">Reference proteome</keyword>
<dbReference type="InterPro" id="IPR013783">
    <property type="entry name" value="Ig-like_fold"/>
</dbReference>
<evidence type="ECO:0000256" key="2">
    <source>
        <dbReference type="SAM" id="Phobius"/>
    </source>
</evidence>
<dbReference type="PANTHER" id="PTHR20930">
    <property type="entry name" value="OVARIAN CARCINOMA ANTIGEN CA125-RELATED"/>
    <property type="match status" value="1"/>
</dbReference>
<reference evidence="5" key="1">
    <citation type="journal article" date="2019" name="Int. J. Syst. Evol. Microbiol.">
        <title>The Global Catalogue of Microorganisms (GCM) 10K type strain sequencing project: providing services to taxonomists for standard genome sequencing and annotation.</title>
        <authorList>
            <consortium name="The Broad Institute Genomics Platform"/>
            <consortium name="The Broad Institute Genome Sequencing Center for Infectious Disease"/>
            <person name="Wu L."/>
            <person name="Ma J."/>
        </authorList>
    </citation>
    <scope>NUCLEOTIDE SEQUENCE [LARGE SCALE GENOMIC DNA]</scope>
    <source>
        <strain evidence="5">JCM 8201</strain>
    </source>
</reference>
<dbReference type="Pfam" id="PF16158">
    <property type="entry name" value="N_BRCA1_IG"/>
    <property type="match status" value="1"/>
</dbReference>
<gene>
    <name evidence="4" type="ORF">GCM10010439_41670</name>
</gene>